<proteinExistence type="inferred from homology"/>
<dbReference type="PANTHER" id="PTHR20661">
    <property type="entry name" value="PHOSPHATIDYLINOSITOL-GLYCAN BIOSYNTHESIS CLASS W PROTEIN"/>
    <property type="match status" value="1"/>
</dbReference>
<gene>
    <name evidence="7" type="primary">LOC116292951</name>
</gene>
<feature type="transmembrane region" description="Helical" evidence="5">
    <location>
        <begin position="64"/>
        <end position="85"/>
    </location>
</feature>
<sequence length="503" mass="55433">MADEAGNLSYRDLQHKFVSNLNGTSLFEISVVVSCAPMAVLLRTCVGGIVMGSMASHSWLSSSIILFLDYMTLVIPIILSFTVLADYASKMLVAMAVFIGSCMVLKSAVNYFEGNLSTKTLLHSRTNGRQPFICNFRAYVLIATAISILAVDFPIYPRRFAKAETYGTGIMDVGVGAFVVSNAIVAPEARNVSKKGTSFLKSFIKSLISSSPLLVLGLLRCLAVKSTDYQEHISEYGVHWNFFITLFIVRVLSTIIVYLITSPNAYGPTGLGLAIFYQYCLSKLGLEDFILHGSGGDGSRHGLVNANREGMVSCIGYLALYLMGLQLGRFLFIKRDTFSSWLKAFILLVLLDILFWVLTITCSNNVQPVSRRMANLTFVLWQMAYNIQLLSSFLLADLIVAVTMVTKSDNPKAAGCEVCYASTESLKRKPIRQTYCACLITAINRNQLAYFLLANLLTGAVNLSVKTLFCSQGQSLGIVCGYMFILNLVFSVLHIWNITLRIH</sequence>
<dbReference type="GO" id="GO:0006506">
    <property type="term" value="P:GPI anchor biosynthetic process"/>
    <property type="evidence" value="ECO:0007669"/>
    <property type="project" value="UniProtKB-UniPathway"/>
</dbReference>
<keyword evidence="6" id="KW-1185">Reference proteome</keyword>
<organism evidence="6 7">
    <name type="scientific">Actinia tenebrosa</name>
    <name type="common">Australian red waratah sea anemone</name>
    <dbReference type="NCBI Taxonomy" id="6105"/>
    <lineage>
        <taxon>Eukaryota</taxon>
        <taxon>Metazoa</taxon>
        <taxon>Cnidaria</taxon>
        <taxon>Anthozoa</taxon>
        <taxon>Hexacorallia</taxon>
        <taxon>Actiniaria</taxon>
        <taxon>Actiniidae</taxon>
        <taxon>Actinia</taxon>
    </lineage>
</organism>
<feature type="transmembrane region" description="Helical" evidence="5">
    <location>
        <begin position="29"/>
        <end position="52"/>
    </location>
</feature>
<keyword evidence="4 5" id="KW-0472">Membrane</keyword>
<dbReference type="FunCoup" id="A0A6P8HK27">
    <property type="interactions" value="704"/>
</dbReference>
<dbReference type="Proteomes" id="UP000515163">
    <property type="component" value="Unplaced"/>
</dbReference>
<dbReference type="EC" id="2.3.-.-" evidence="5"/>
<dbReference type="PANTHER" id="PTHR20661:SF0">
    <property type="entry name" value="PHOSPHATIDYLINOSITOL-GLYCAN BIOSYNTHESIS CLASS W PROTEIN"/>
    <property type="match status" value="1"/>
</dbReference>
<feature type="transmembrane region" description="Helical" evidence="5">
    <location>
        <begin position="448"/>
        <end position="469"/>
    </location>
</feature>
<keyword evidence="2 5" id="KW-0812">Transmembrane</keyword>
<protein>
    <recommendedName>
        <fullName evidence="5">Phosphatidylinositol-glycan biosynthesis class W protein</fullName>
        <ecNumber evidence="5">2.3.-.-</ecNumber>
    </recommendedName>
</protein>
<feature type="transmembrane region" description="Helical" evidence="5">
    <location>
        <begin position="91"/>
        <end position="112"/>
    </location>
</feature>
<evidence type="ECO:0000313" key="6">
    <source>
        <dbReference type="Proteomes" id="UP000515163"/>
    </source>
</evidence>
<evidence type="ECO:0000256" key="5">
    <source>
        <dbReference type="RuleBase" id="RU280819"/>
    </source>
</evidence>
<dbReference type="GeneID" id="116292951"/>
<dbReference type="GO" id="GO:0005789">
    <property type="term" value="C:endoplasmic reticulum membrane"/>
    <property type="evidence" value="ECO:0007669"/>
    <property type="project" value="UniProtKB-SubCell"/>
</dbReference>
<comment type="function">
    <text evidence="5">A acetyltransferase, which acetylates the inositol ring of phosphatidylinositol during biosynthesis of GPI-anchor.</text>
</comment>
<dbReference type="InterPro" id="IPR009447">
    <property type="entry name" value="PIGW/GWT1"/>
</dbReference>
<accession>A0A6P8HK27</accession>
<comment type="similarity">
    <text evidence="5">Belongs to the PIGW family.</text>
</comment>
<dbReference type="RefSeq" id="XP_031556161.1">
    <property type="nucleotide sequence ID" value="XM_031700301.1"/>
</dbReference>
<dbReference type="InParanoid" id="A0A6P8HK27"/>
<dbReference type="UniPathway" id="UPA00196"/>
<keyword evidence="5" id="KW-0337">GPI-anchor biosynthesis</keyword>
<feature type="transmembrane region" description="Helical" evidence="5">
    <location>
        <begin position="344"/>
        <end position="366"/>
    </location>
</feature>
<feature type="transmembrane region" description="Helical" evidence="5">
    <location>
        <begin position="475"/>
        <end position="496"/>
    </location>
</feature>
<feature type="transmembrane region" description="Helical" evidence="5">
    <location>
        <begin position="310"/>
        <end position="332"/>
    </location>
</feature>
<comment type="subcellular location">
    <subcellularLocation>
        <location evidence="5">Endoplasmic reticulum membrane</location>
        <topology evidence="5">Multi-pass membrane protein</topology>
    </subcellularLocation>
    <subcellularLocation>
        <location evidence="1">Membrane</location>
        <topology evidence="1">Multi-pass membrane protein</topology>
    </subcellularLocation>
</comment>
<evidence type="ECO:0000256" key="4">
    <source>
        <dbReference type="ARBA" id="ARBA00023136"/>
    </source>
</evidence>
<dbReference type="KEGG" id="aten:116292951"/>
<dbReference type="OrthoDB" id="15270at2759"/>
<dbReference type="Pfam" id="PF06423">
    <property type="entry name" value="GWT1"/>
    <property type="match status" value="1"/>
</dbReference>
<dbReference type="AlphaFoldDB" id="A0A6P8HK27"/>
<dbReference type="GO" id="GO:0032216">
    <property type="term" value="F:glucosaminyl-phosphatidylinositol O-acyltransferase activity"/>
    <property type="evidence" value="ECO:0007669"/>
    <property type="project" value="TreeGrafter"/>
</dbReference>
<keyword evidence="5" id="KW-0012">Acyltransferase</keyword>
<feature type="transmembrane region" description="Helical" evidence="5">
    <location>
        <begin position="242"/>
        <end position="261"/>
    </location>
</feature>
<reference evidence="7" key="1">
    <citation type="submission" date="2025-08" db="UniProtKB">
        <authorList>
            <consortium name="RefSeq"/>
        </authorList>
    </citation>
    <scope>IDENTIFICATION</scope>
    <source>
        <tissue evidence="7">Tentacle</tissue>
    </source>
</reference>
<evidence type="ECO:0000256" key="3">
    <source>
        <dbReference type="ARBA" id="ARBA00022989"/>
    </source>
</evidence>
<keyword evidence="3 5" id="KW-1133">Transmembrane helix</keyword>
<evidence type="ECO:0000313" key="7">
    <source>
        <dbReference type="RefSeq" id="XP_031556161.1"/>
    </source>
</evidence>
<feature type="transmembrane region" description="Helical" evidence="5">
    <location>
        <begin position="378"/>
        <end position="402"/>
    </location>
</feature>
<keyword evidence="5" id="KW-0256">Endoplasmic reticulum</keyword>
<name>A0A6P8HK27_ACTTE</name>
<evidence type="ECO:0000256" key="2">
    <source>
        <dbReference type="ARBA" id="ARBA00022692"/>
    </source>
</evidence>
<evidence type="ECO:0000256" key="1">
    <source>
        <dbReference type="ARBA" id="ARBA00004141"/>
    </source>
</evidence>
<feature type="transmembrane region" description="Helical" evidence="5">
    <location>
        <begin position="132"/>
        <end position="151"/>
    </location>
</feature>
<keyword evidence="5" id="KW-0808">Transferase</keyword>
<dbReference type="PIRSF" id="PIRSF017321">
    <property type="entry name" value="GWT1"/>
    <property type="match status" value="1"/>
</dbReference>
<dbReference type="GO" id="GO:0072659">
    <property type="term" value="P:protein localization to plasma membrane"/>
    <property type="evidence" value="ECO:0007669"/>
    <property type="project" value="TreeGrafter"/>
</dbReference>
<comment type="pathway">
    <text evidence="5">Glycolipid biosynthesis; glycosylphosphatidylinositol-anchor biosynthesis.</text>
</comment>